<feature type="domain" description="EGF-like" evidence="3">
    <location>
        <begin position="1"/>
        <end position="15"/>
    </location>
</feature>
<keyword evidence="5" id="KW-1185">Reference proteome</keyword>
<organism evidence="4 5">
    <name type="scientific">Symbiodinium necroappetens</name>
    <dbReference type="NCBI Taxonomy" id="1628268"/>
    <lineage>
        <taxon>Eukaryota</taxon>
        <taxon>Sar</taxon>
        <taxon>Alveolata</taxon>
        <taxon>Dinophyceae</taxon>
        <taxon>Suessiales</taxon>
        <taxon>Symbiodiniaceae</taxon>
        <taxon>Symbiodinium</taxon>
    </lineage>
</organism>
<dbReference type="OrthoDB" id="10353548at2759"/>
<keyword evidence="2" id="KW-0812">Transmembrane</keyword>
<feature type="disulfide bond" evidence="1">
    <location>
        <begin position="5"/>
        <end position="14"/>
    </location>
</feature>
<comment type="caution">
    <text evidence="1">Lacks conserved residue(s) required for the propagation of feature annotation.</text>
</comment>
<keyword evidence="2" id="KW-0472">Membrane</keyword>
<evidence type="ECO:0000256" key="1">
    <source>
        <dbReference type="PROSITE-ProRule" id="PRU00076"/>
    </source>
</evidence>
<gene>
    <name evidence="4" type="ORF">SNEC2469_LOCUS31690</name>
</gene>
<sequence>GLCACPAEFFGDHCEKERVQFHAHNGLCLLRESNTALCKGLVLAASLNDREYCNSAQDCTTWDTVKRMVGIMWEAELGDIIVDSIAVLFCLLAIPLRWPEDGQSKSKHVGKYLFLAGLVCFVADVALESVLVHFVGGAADVVAELEGAFCFSRGDASRSLVLLEDLAGTIATFAWVNIALAIVGGSCDVIQAFMDTNPGLIAVVLTVVAAVSELVLGLSNFFMNTNEFVSIIKEIELATLGLAEMEEGHACYMRHPQLDELLPAEAVGVEWIHPGLTVVMPAVLAFMSFLCAICIACLRAPS</sequence>
<evidence type="ECO:0000256" key="2">
    <source>
        <dbReference type="SAM" id="Phobius"/>
    </source>
</evidence>
<comment type="caution">
    <text evidence="4">The sequence shown here is derived from an EMBL/GenBank/DDBJ whole genome shotgun (WGS) entry which is preliminary data.</text>
</comment>
<keyword evidence="1" id="KW-1015">Disulfide bond</keyword>
<keyword evidence="2" id="KW-1133">Transmembrane helix</keyword>
<feature type="non-terminal residue" evidence="4">
    <location>
        <position position="1"/>
    </location>
</feature>
<feature type="transmembrane region" description="Helical" evidence="2">
    <location>
        <begin position="199"/>
        <end position="223"/>
    </location>
</feature>
<evidence type="ECO:0000259" key="3">
    <source>
        <dbReference type="PROSITE" id="PS50026"/>
    </source>
</evidence>
<protein>
    <recommendedName>
        <fullName evidence="3">EGF-like domain-containing protein</fullName>
    </recommendedName>
</protein>
<keyword evidence="1" id="KW-0245">EGF-like domain</keyword>
<feature type="transmembrane region" description="Helical" evidence="2">
    <location>
        <begin position="278"/>
        <end position="298"/>
    </location>
</feature>
<dbReference type="EMBL" id="CAJNJA010077559">
    <property type="protein sequence ID" value="CAE7920611.1"/>
    <property type="molecule type" value="Genomic_DNA"/>
</dbReference>
<reference evidence="4" key="1">
    <citation type="submission" date="2021-02" db="EMBL/GenBank/DDBJ databases">
        <authorList>
            <person name="Dougan E. K."/>
            <person name="Rhodes N."/>
            <person name="Thang M."/>
            <person name="Chan C."/>
        </authorList>
    </citation>
    <scope>NUCLEOTIDE SEQUENCE</scope>
</reference>
<accession>A0A813BQ43</accession>
<name>A0A813BQ43_9DINO</name>
<feature type="transmembrane region" description="Helical" evidence="2">
    <location>
        <begin position="166"/>
        <end position="187"/>
    </location>
</feature>
<feature type="transmembrane region" description="Helical" evidence="2">
    <location>
        <begin position="80"/>
        <end position="100"/>
    </location>
</feature>
<dbReference type="Proteomes" id="UP000601435">
    <property type="component" value="Unassembled WGS sequence"/>
</dbReference>
<dbReference type="InterPro" id="IPR000742">
    <property type="entry name" value="EGF"/>
</dbReference>
<evidence type="ECO:0000313" key="4">
    <source>
        <dbReference type="EMBL" id="CAE7920611.1"/>
    </source>
</evidence>
<evidence type="ECO:0000313" key="5">
    <source>
        <dbReference type="Proteomes" id="UP000601435"/>
    </source>
</evidence>
<dbReference type="PROSITE" id="PS00022">
    <property type="entry name" value="EGF_1"/>
    <property type="match status" value="1"/>
</dbReference>
<dbReference type="AlphaFoldDB" id="A0A813BQ43"/>
<dbReference type="PROSITE" id="PS50026">
    <property type="entry name" value="EGF_3"/>
    <property type="match status" value="1"/>
</dbReference>
<proteinExistence type="predicted"/>
<feature type="transmembrane region" description="Helical" evidence="2">
    <location>
        <begin position="112"/>
        <end position="135"/>
    </location>
</feature>